<feature type="region of interest" description="Disordered" evidence="1">
    <location>
        <begin position="96"/>
        <end position="117"/>
    </location>
</feature>
<keyword evidence="4" id="KW-1185">Reference proteome</keyword>
<name>A0A6G4VJ23_9ACTN</name>
<proteinExistence type="predicted"/>
<dbReference type="Gene3D" id="1.10.357.10">
    <property type="entry name" value="Tetracycline Repressor, domain 2"/>
    <property type="match status" value="1"/>
</dbReference>
<comment type="caution">
    <text evidence="3">The sequence shown here is derived from an EMBL/GenBank/DDBJ whole genome shotgun (WGS) entry which is preliminary data.</text>
</comment>
<dbReference type="InterPro" id="IPR036271">
    <property type="entry name" value="Tet_transcr_reg_TetR-rel_C_sf"/>
</dbReference>
<dbReference type="RefSeq" id="WP_165267574.1">
    <property type="nucleotide sequence ID" value="NZ_JAAKZY010000212.1"/>
</dbReference>
<evidence type="ECO:0000259" key="2">
    <source>
        <dbReference type="Pfam" id="PF17920"/>
    </source>
</evidence>
<evidence type="ECO:0000313" key="4">
    <source>
        <dbReference type="Proteomes" id="UP000472335"/>
    </source>
</evidence>
<protein>
    <recommendedName>
        <fullName evidence="2">Tetracyclin repressor-like C-terminal domain-containing protein</fullName>
    </recommendedName>
</protein>
<reference evidence="3 4" key="1">
    <citation type="submission" date="2020-02" db="EMBL/GenBank/DDBJ databases">
        <title>Whole-genome analyses of novel actinobacteria.</title>
        <authorList>
            <person name="Sahin N."/>
            <person name="Gencbay T."/>
        </authorList>
    </citation>
    <scope>NUCLEOTIDE SEQUENCE [LARGE SCALE GENOMIC DNA]</scope>
    <source>
        <strain evidence="3 4">HC44</strain>
    </source>
</reference>
<evidence type="ECO:0000313" key="3">
    <source>
        <dbReference type="EMBL" id="NGO13804.1"/>
    </source>
</evidence>
<feature type="domain" description="Tetracyclin repressor-like C-terminal" evidence="2">
    <location>
        <begin position="11"/>
        <end position="113"/>
    </location>
</feature>
<evidence type="ECO:0000256" key="1">
    <source>
        <dbReference type="SAM" id="MobiDB-lite"/>
    </source>
</evidence>
<organism evidence="3 4">
    <name type="scientific">Streptomyces scabichelini</name>
    <dbReference type="NCBI Taxonomy" id="2711217"/>
    <lineage>
        <taxon>Bacteria</taxon>
        <taxon>Bacillati</taxon>
        <taxon>Actinomycetota</taxon>
        <taxon>Actinomycetes</taxon>
        <taxon>Kitasatosporales</taxon>
        <taxon>Streptomycetaceae</taxon>
        <taxon>Streptomyces</taxon>
    </lineage>
</organism>
<dbReference type="Proteomes" id="UP000472335">
    <property type="component" value="Unassembled WGS sequence"/>
</dbReference>
<dbReference type="AlphaFoldDB" id="A0A6G4VJ23"/>
<gene>
    <name evidence="3" type="ORF">G5C60_40990</name>
</gene>
<sequence>MAEVAGDPKSLPTRIARSYVRRMNLSGGNDSFVALLRAVAAEEETAKRLFAAMQEDSVEIYRHIRTGPKLEERVASVGAYLIGVTFSRFIFRSGPRASMSDEELTRHLVPNLRSPPD</sequence>
<dbReference type="InterPro" id="IPR041678">
    <property type="entry name" value="TetR_C_16"/>
</dbReference>
<dbReference type="Pfam" id="PF17920">
    <property type="entry name" value="TetR_C_16"/>
    <property type="match status" value="1"/>
</dbReference>
<dbReference type="EMBL" id="JAAKZY010000212">
    <property type="protein sequence ID" value="NGO13804.1"/>
    <property type="molecule type" value="Genomic_DNA"/>
</dbReference>
<dbReference type="SUPFAM" id="SSF48498">
    <property type="entry name" value="Tetracyclin repressor-like, C-terminal domain"/>
    <property type="match status" value="1"/>
</dbReference>
<accession>A0A6G4VJ23</accession>